<reference evidence="1" key="1">
    <citation type="submission" date="2022-04" db="EMBL/GenBank/DDBJ databases">
        <title>Genome of the entomopathogenic fungus Entomophthora muscae.</title>
        <authorList>
            <person name="Elya C."/>
            <person name="Lovett B.R."/>
            <person name="Lee E."/>
            <person name="Macias A.M."/>
            <person name="Hajek A.E."/>
            <person name="De Bivort B.L."/>
            <person name="Kasson M.T."/>
            <person name="De Fine Licht H.H."/>
            <person name="Stajich J.E."/>
        </authorList>
    </citation>
    <scope>NUCLEOTIDE SEQUENCE</scope>
    <source>
        <strain evidence="1">Berkeley</strain>
    </source>
</reference>
<accession>A0ACC2UAV1</accession>
<organism evidence="1 2">
    <name type="scientific">Entomophthora muscae</name>
    <dbReference type="NCBI Taxonomy" id="34485"/>
    <lineage>
        <taxon>Eukaryota</taxon>
        <taxon>Fungi</taxon>
        <taxon>Fungi incertae sedis</taxon>
        <taxon>Zoopagomycota</taxon>
        <taxon>Entomophthoromycotina</taxon>
        <taxon>Entomophthoromycetes</taxon>
        <taxon>Entomophthorales</taxon>
        <taxon>Entomophthoraceae</taxon>
        <taxon>Entomophthora</taxon>
    </lineage>
</organism>
<evidence type="ECO:0000313" key="1">
    <source>
        <dbReference type="EMBL" id="KAJ9083761.1"/>
    </source>
</evidence>
<sequence length="110" mass="12334">MLIQEDSRRVSFRMVSLVVVSRFLIVPSLSITLLLLARPYFALGADPVFILVMMILISAPTAINLLMVCQSVNKFEDEMATVLLYSYLLAIPVMTGLVTLFLYLIKSIFS</sequence>
<gene>
    <name evidence="1" type="ORF">DSO57_1031444</name>
</gene>
<name>A0ACC2UAV1_9FUNG</name>
<evidence type="ECO:0000313" key="2">
    <source>
        <dbReference type="Proteomes" id="UP001165960"/>
    </source>
</evidence>
<dbReference type="Proteomes" id="UP001165960">
    <property type="component" value="Unassembled WGS sequence"/>
</dbReference>
<dbReference type="EMBL" id="QTSX02000936">
    <property type="protein sequence ID" value="KAJ9083761.1"/>
    <property type="molecule type" value="Genomic_DNA"/>
</dbReference>
<keyword evidence="2" id="KW-1185">Reference proteome</keyword>
<proteinExistence type="predicted"/>
<comment type="caution">
    <text evidence="1">The sequence shown here is derived from an EMBL/GenBank/DDBJ whole genome shotgun (WGS) entry which is preliminary data.</text>
</comment>
<protein>
    <submittedName>
        <fullName evidence="1">Uncharacterized protein</fullName>
    </submittedName>
</protein>